<dbReference type="Pfam" id="PF01084">
    <property type="entry name" value="Ribosomal_S18"/>
    <property type="match status" value="1"/>
</dbReference>
<dbReference type="SUPFAM" id="SSF46911">
    <property type="entry name" value="Ribosomal protein S18"/>
    <property type="match status" value="1"/>
</dbReference>
<comment type="similarity">
    <text evidence="2">Belongs to the class-I pyridine nucleotide-disulfide oxidoreductase family. PYROXD1 subfamily.</text>
</comment>
<dbReference type="PANTHER" id="PTHR43429:SF2">
    <property type="entry name" value="PYRIDINE NUCLEOTIDE-DISULFIDE OXIDOREDUCTASE DOMAIN-CONTAINING PROTEIN 1"/>
    <property type="match status" value="1"/>
</dbReference>
<dbReference type="GO" id="GO:0016491">
    <property type="term" value="F:oxidoreductase activity"/>
    <property type="evidence" value="ECO:0007669"/>
    <property type="project" value="UniProtKB-KW"/>
</dbReference>
<feature type="domain" description="FAD/NAD(P)-binding" evidence="9">
    <location>
        <begin position="414"/>
        <end position="524"/>
    </location>
</feature>
<dbReference type="GO" id="GO:1990904">
    <property type="term" value="C:ribonucleoprotein complex"/>
    <property type="evidence" value="ECO:0007669"/>
    <property type="project" value="UniProtKB-KW"/>
</dbReference>
<gene>
    <name evidence="11" type="ORF">V1477_013367</name>
</gene>
<feature type="domain" description="FAD/NAD(P)-binding" evidence="9">
    <location>
        <begin position="177"/>
        <end position="343"/>
    </location>
</feature>
<dbReference type="GO" id="GO:0005840">
    <property type="term" value="C:ribosome"/>
    <property type="evidence" value="ECO:0007669"/>
    <property type="project" value="UniProtKB-KW"/>
</dbReference>
<keyword evidence="4" id="KW-0285">Flavoprotein</keyword>
<accession>A0ABD2BQS8</accession>
<evidence type="ECO:0000256" key="4">
    <source>
        <dbReference type="ARBA" id="ARBA00022630"/>
    </source>
</evidence>
<dbReference type="Pfam" id="PF07992">
    <property type="entry name" value="Pyr_redox_2"/>
    <property type="match status" value="2"/>
</dbReference>
<evidence type="ECO:0000259" key="9">
    <source>
        <dbReference type="Pfam" id="PF07992"/>
    </source>
</evidence>
<dbReference type="Pfam" id="PF18267">
    <property type="entry name" value="Rubredoxin_C"/>
    <property type="match status" value="1"/>
</dbReference>
<evidence type="ECO:0000256" key="6">
    <source>
        <dbReference type="ARBA" id="ARBA00022980"/>
    </source>
</evidence>
<dbReference type="InterPro" id="IPR041575">
    <property type="entry name" value="Rubredoxin_C"/>
</dbReference>
<dbReference type="InterPro" id="IPR036870">
    <property type="entry name" value="Ribosomal_bS18_sf"/>
</dbReference>
<comment type="cofactor">
    <cofactor evidence="1">
        <name>FAD</name>
        <dbReference type="ChEBI" id="CHEBI:57692"/>
    </cofactor>
</comment>
<dbReference type="SUPFAM" id="SSF51735">
    <property type="entry name" value="NAD(P)-binding Rossmann-fold domains"/>
    <property type="match status" value="1"/>
</dbReference>
<dbReference type="InterPro" id="IPR023753">
    <property type="entry name" value="FAD/NAD-binding_dom"/>
</dbReference>
<comment type="caution">
    <text evidence="11">The sequence shown here is derived from an EMBL/GenBank/DDBJ whole genome shotgun (WGS) entry which is preliminary data.</text>
</comment>
<dbReference type="PANTHER" id="PTHR43429">
    <property type="entry name" value="PYRIDINE NUCLEOTIDE-DISULFIDE OXIDOREDUCTASE DOMAIN-CONTAINING"/>
    <property type="match status" value="1"/>
</dbReference>
<protein>
    <recommendedName>
        <fullName evidence="3">Pyridine nucleotide-disulfide oxidoreductase domain-containing protein 1</fullName>
    </recommendedName>
</protein>
<dbReference type="SUPFAM" id="SSF51905">
    <property type="entry name" value="FAD/NAD(P)-binding domain"/>
    <property type="match status" value="1"/>
</dbReference>
<dbReference type="Proteomes" id="UP001607303">
    <property type="component" value="Unassembled WGS sequence"/>
</dbReference>
<evidence type="ECO:0000256" key="5">
    <source>
        <dbReference type="ARBA" id="ARBA00022827"/>
    </source>
</evidence>
<evidence type="ECO:0000256" key="1">
    <source>
        <dbReference type="ARBA" id="ARBA00001974"/>
    </source>
</evidence>
<feature type="domain" description="NADH-rubredoxin oxidoreductase C-terminal" evidence="10">
    <location>
        <begin position="554"/>
        <end position="617"/>
    </location>
</feature>
<dbReference type="InterPro" id="IPR001648">
    <property type="entry name" value="Ribosomal_bS18"/>
</dbReference>
<dbReference type="Gene3D" id="3.30.390.30">
    <property type="match status" value="1"/>
</dbReference>
<dbReference type="InterPro" id="IPR036291">
    <property type="entry name" value="NAD(P)-bd_dom_sf"/>
</dbReference>
<keyword evidence="12" id="KW-1185">Reference proteome</keyword>
<dbReference type="InterPro" id="IPR016156">
    <property type="entry name" value="FAD/NAD-linked_Rdtase_dimer_sf"/>
</dbReference>
<evidence type="ECO:0000256" key="8">
    <source>
        <dbReference type="ARBA" id="ARBA00023274"/>
    </source>
</evidence>
<keyword evidence="5" id="KW-0274">FAD</keyword>
<proteinExistence type="inferred from homology"/>
<evidence type="ECO:0000256" key="2">
    <source>
        <dbReference type="ARBA" id="ARBA00008147"/>
    </source>
</evidence>
<dbReference type="InterPro" id="IPR050260">
    <property type="entry name" value="FAD-bd_OxRdtase"/>
</dbReference>
<dbReference type="PRINTS" id="PR00368">
    <property type="entry name" value="FADPNR"/>
</dbReference>
<evidence type="ECO:0000256" key="3">
    <source>
        <dbReference type="ARBA" id="ARBA00018240"/>
    </source>
</evidence>
<dbReference type="Gene3D" id="3.50.50.60">
    <property type="entry name" value="FAD/NAD(P)-binding domain"/>
    <property type="match status" value="3"/>
</dbReference>
<dbReference type="AlphaFoldDB" id="A0ABD2BQS8"/>
<evidence type="ECO:0000256" key="7">
    <source>
        <dbReference type="ARBA" id="ARBA00023002"/>
    </source>
</evidence>
<keyword evidence="8" id="KW-0687">Ribonucleoprotein</keyword>
<evidence type="ECO:0000259" key="10">
    <source>
        <dbReference type="Pfam" id="PF18267"/>
    </source>
</evidence>
<keyword evidence="7" id="KW-0560">Oxidoreductase</keyword>
<evidence type="ECO:0000313" key="12">
    <source>
        <dbReference type="Proteomes" id="UP001607303"/>
    </source>
</evidence>
<dbReference type="InterPro" id="IPR036188">
    <property type="entry name" value="FAD/NAD-bd_sf"/>
</dbReference>
<dbReference type="EMBL" id="JAYRBN010000067">
    <property type="protein sequence ID" value="KAL2735111.1"/>
    <property type="molecule type" value="Genomic_DNA"/>
</dbReference>
<dbReference type="Gene3D" id="4.10.640.10">
    <property type="entry name" value="Ribosomal protein S18"/>
    <property type="match status" value="1"/>
</dbReference>
<name>A0ABD2BQS8_VESMC</name>
<evidence type="ECO:0000313" key="11">
    <source>
        <dbReference type="EMBL" id="KAL2735111.1"/>
    </source>
</evidence>
<keyword evidence="6" id="KW-0689">Ribosomal protein</keyword>
<reference evidence="11 12" key="1">
    <citation type="journal article" date="2024" name="Ann. Entomol. Soc. Am.">
        <title>Genomic analyses of the southern and eastern yellowjacket wasps (Hymenoptera: Vespidae) reveal evolutionary signatures of social life.</title>
        <authorList>
            <person name="Catto M.A."/>
            <person name="Caine P.B."/>
            <person name="Orr S.E."/>
            <person name="Hunt B.G."/>
            <person name="Goodisman M.A.D."/>
        </authorList>
    </citation>
    <scope>NUCLEOTIDE SEQUENCE [LARGE SCALE GENOMIC DNA]</scope>
    <source>
        <strain evidence="11">232</strain>
        <tissue evidence="11">Head and thorax</tissue>
    </source>
</reference>
<sequence length="641" mass="72683">MSLLIRVLGLTRTSLQSTLTKRNVPVRLISSSHTCCQEENNDTENNKEITIDPSKDRRQVIPVETSIEYMLSSAYKQTYGDDPIWTKYRRNYKGQFPPRKTRKTCIRAGIISCGSPCPICRDEYLILDHRNVKLLEQFISKYTGEILHYSKTGICQKKYKELLIAVIKAKDYDCTFAIVGGGIAGVSCAEGVSFLAPEESTVLITASPLIKTVTNIIPLGKTVMQFDIEEKNAKTLTEKYASLQVIHDTVINIDINEKCIKTQTGRLIKYTKLCLCNGGRPKLIAENNKFIIGIRDTESVIQFSQKIQNARKIVVVGNGGIATELVHEVKNVEVVWVIKDKHISATFIDPGAAEFFLQDVYNTDKSENTDIKPIRRMRYTTTGPSKEGGPALGPDWHNNFIIKGTSSICRKVQIEYECEVNEILTKEEITECSDIEKWPVYVKLTNGKIIGCDFIVSATGVVPNSNLMGLENLEKGEDEGLCVDWKLETSEKDVYAAGDVCTARWEIAKHWFQMRLWTQAHQMGIYAAKSMTSSLKKEDYMQDFCFELFTHVTKFFDYKVVLIGLYNGQKLDKNYEILLRVTRKEEYIKLILENGRLQGAVLIGDTNLEEMCENLVLNQIDLTPYGEDILDPDIDIEDYFD</sequence>
<organism evidence="11 12">
    <name type="scientific">Vespula maculifrons</name>
    <name type="common">Eastern yellow jacket</name>
    <name type="synonym">Wasp</name>
    <dbReference type="NCBI Taxonomy" id="7453"/>
    <lineage>
        <taxon>Eukaryota</taxon>
        <taxon>Metazoa</taxon>
        <taxon>Ecdysozoa</taxon>
        <taxon>Arthropoda</taxon>
        <taxon>Hexapoda</taxon>
        <taxon>Insecta</taxon>
        <taxon>Pterygota</taxon>
        <taxon>Neoptera</taxon>
        <taxon>Endopterygota</taxon>
        <taxon>Hymenoptera</taxon>
        <taxon>Apocrita</taxon>
        <taxon>Aculeata</taxon>
        <taxon>Vespoidea</taxon>
        <taxon>Vespidae</taxon>
        <taxon>Vespinae</taxon>
        <taxon>Vespula</taxon>
    </lineage>
</organism>